<dbReference type="EMBL" id="AP022558">
    <property type="protein sequence ID" value="BBW98889.1"/>
    <property type="molecule type" value="Genomic_DNA"/>
</dbReference>
<dbReference type="PROSITE" id="PS50943">
    <property type="entry name" value="HTH_CROC1"/>
    <property type="match status" value="1"/>
</dbReference>
<accession>A0A679FV75</accession>
<evidence type="ECO:0000313" key="2">
    <source>
        <dbReference type="EMBL" id="BBW98889.1"/>
    </source>
</evidence>
<dbReference type="Gene3D" id="1.10.260.40">
    <property type="entry name" value="lambda repressor-like DNA-binding domains"/>
    <property type="match status" value="1"/>
</dbReference>
<keyword evidence="3" id="KW-1185">Reference proteome</keyword>
<sequence length="124" mass="14520">MKKEKKGFSKLLFYKRGELNLSLREIAEQTNIHPSYLWRLEMDDSKSPSFEVVCKLIEVLGLDVKEVFDAFGYGYLLNHLEEEDFLAGKVQSEVKRAMREEGFHYIGRIVEIIEEGKKKTYVQP</sequence>
<keyword evidence="2" id="KW-0614">Plasmid</keyword>
<dbReference type="CDD" id="cd00093">
    <property type="entry name" value="HTH_XRE"/>
    <property type="match status" value="1"/>
</dbReference>
<dbReference type="InterPro" id="IPR010982">
    <property type="entry name" value="Lambda_DNA-bd_dom_sf"/>
</dbReference>
<proteinExistence type="predicted"/>
<geneLocation type="plasmid" evidence="2 3">
    <name>pGspE55-1</name>
</geneLocation>
<feature type="domain" description="HTH cro/C1-type" evidence="1">
    <location>
        <begin position="16"/>
        <end position="67"/>
    </location>
</feature>
<evidence type="ECO:0000259" key="1">
    <source>
        <dbReference type="PROSITE" id="PS50943"/>
    </source>
</evidence>
<dbReference type="RefSeq" id="WP_172418866.1">
    <property type="nucleotide sequence ID" value="NZ_AP022558.1"/>
</dbReference>
<dbReference type="SMART" id="SM00530">
    <property type="entry name" value="HTH_XRE"/>
    <property type="match status" value="1"/>
</dbReference>
<name>A0A679FV75_9BACL</name>
<dbReference type="GO" id="GO:0003677">
    <property type="term" value="F:DNA binding"/>
    <property type="evidence" value="ECO:0007669"/>
    <property type="project" value="InterPro"/>
</dbReference>
<dbReference type="AlphaFoldDB" id="A0A679FV75"/>
<gene>
    <name evidence="2" type="ORF">GsuE55_37220</name>
</gene>
<evidence type="ECO:0000313" key="3">
    <source>
        <dbReference type="Proteomes" id="UP000501421"/>
    </source>
</evidence>
<dbReference type="Proteomes" id="UP000501421">
    <property type="component" value="Plasmid pGspE55-1"/>
</dbReference>
<reference evidence="3" key="1">
    <citation type="journal article" date="2020" name="Microbiol. Resour. Announc.">
        <title>Complete Genome Sequence of Geobacillus sp. Strain E55-1, Isolated from Mine Geyser in Japan.</title>
        <authorList>
            <person name="Miyazaki K."/>
            <person name="Hase E."/>
            <person name="Tokito N."/>
        </authorList>
    </citation>
    <scope>NUCLEOTIDE SEQUENCE [LARGE SCALE GENOMIC DNA]</scope>
    <source>
        <strain evidence="3">E55-1</strain>
        <plasmid evidence="3">pGspE55-1</plasmid>
    </source>
</reference>
<dbReference type="Pfam" id="PF01381">
    <property type="entry name" value="HTH_3"/>
    <property type="match status" value="1"/>
</dbReference>
<dbReference type="InterPro" id="IPR001387">
    <property type="entry name" value="Cro/C1-type_HTH"/>
</dbReference>
<protein>
    <recommendedName>
        <fullName evidence="1">HTH cro/C1-type domain-containing protein</fullName>
    </recommendedName>
</protein>
<dbReference type="SUPFAM" id="SSF47413">
    <property type="entry name" value="lambda repressor-like DNA-binding domains"/>
    <property type="match status" value="1"/>
</dbReference>
<organism evidence="2 3">
    <name type="scientific">Geobacillus subterraneus</name>
    <dbReference type="NCBI Taxonomy" id="129338"/>
    <lineage>
        <taxon>Bacteria</taxon>
        <taxon>Bacillati</taxon>
        <taxon>Bacillota</taxon>
        <taxon>Bacilli</taxon>
        <taxon>Bacillales</taxon>
        <taxon>Anoxybacillaceae</taxon>
        <taxon>Geobacillus</taxon>
    </lineage>
</organism>